<keyword evidence="6" id="KW-0255">Endonuclease</keyword>
<comment type="similarity">
    <text evidence="2">Belongs to the RNase H family.</text>
</comment>
<protein>
    <recommendedName>
        <fullName evidence="3">ribonuclease H</fullName>
        <ecNumber evidence="3">3.1.26.4</ecNumber>
    </recommendedName>
</protein>
<dbReference type="Pfam" id="PF00075">
    <property type="entry name" value="RNase_H"/>
    <property type="match status" value="1"/>
</dbReference>
<sequence>MQSNQAAEIYAIEEAVRRTDDTAPLHIVSDSRFAVDGLTVYLSAWEDNGWLGVKCAELFRRATARLRARGATTTLRWVKGHSGVLGNEEADTLAKKGLDGLEEEMPEIAENLRPFLHSGMRVEMITQSKAYRAIREIRAKEQRPTTTVMIGRIQATLAEDYDVAPTETRVWLGIRDKDFSRKLRQFLWKSAHDAHRVGKYWRNIRGFEERAVCSMCGTEDSLEHILLECDAAEVATIWSMYSTLRTAGVTPKQMSLGAIIGAAHIVYRNGEGKAMRGVSRLAKLLVTEAAHCIWRMRCERVIQWEGTDRTHSPVEAKARFWSAVNRRMLVDRDLVCSRIPGKRSKRALVTDTWRRILQDAENLPEDWVVVPGVLVGKMGQLREAGIG</sequence>
<dbReference type="InterPro" id="IPR002156">
    <property type="entry name" value="RNaseH_domain"/>
</dbReference>
<comment type="catalytic activity">
    <reaction evidence="1">
        <text>Endonucleolytic cleavage to 5'-phosphomonoester.</text>
        <dbReference type="EC" id="3.1.26.4"/>
    </reaction>
</comment>
<dbReference type="GO" id="GO:0043137">
    <property type="term" value="P:DNA replication, removal of RNA primer"/>
    <property type="evidence" value="ECO:0007669"/>
    <property type="project" value="TreeGrafter"/>
</dbReference>
<dbReference type="GO" id="GO:0003676">
    <property type="term" value="F:nucleic acid binding"/>
    <property type="evidence" value="ECO:0007669"/>
    <property type="project" value="InterPro"/>
</dbReference>
<keyword evidence="7" id="KW-0378">Hydrolase</keyword>
<dbReference type="PROSITE" id="PS50879">
    <property type="entry name" value="RNASE_H_1"/>
    <property type="match status" value="1"/>
</dbReference>
<gene>
    <name evidence="9" type="ORF">K466DRAFT_552795</name>
</gene>
<dbReference type="Proteomes" id="UP000308197">
    <property type="component" value="Unassembled WGS sequence"/>
</dbReference>
<dbReference type="Gene3D" id="3.30.420.10">
    <property type="entry name" value="Ribonuclease H-like superfamily/Ribonuclease H"/>
    <property type="match status" value="1"/>
</dbReference>
<dbReference type="PANTHER" id="PTHR10642">
    <property type="entry name" value="RIBONUCLEASE H1"/>
    <property type="match status" value="1"/>
</dbReference>
<accession>A0A5C3P7J9</accession>
<dbReference type="AlphaFoldDB" id="A0A5C3P7J9"/>
<evidence type="ECO:0000256" key="7">
    <source>
        <dbReference type="ARBA" id="ARBA00022801"/>
    </source>
</evidence>
<evidence type="ECO:0000313" key="9">
    <source>
        <dbReference type="EMBL" id="TFK84939.1"/>
    </source>
</evidence>
<dbReference type="GO" id="GO:0004523">
    <property type="term" value="F:RNA-DNA hybrid ribonuclease activity"/>
    <property type="evidence" value="ECO:0007669"/>
    <property type="project" value="UniProtKB-EC"/>
</dbReference>
<dbReference type="InterPro" id="IPR012337">
    <property type="entry name" value="RNaseH-like_sf"/>
</dbReference>
<reference evidence="9 10" key="1">
    <citation type="journal article" date="2019" name="Nat. Ecol. Evol.">
        <title>Megaphylogeny resolves global patterns of mushroom evolution.</title>
        <authorList>
            <person name="Varga T."/>
            <person name="Krizsan K."/>
            <person name="Foldi C."/>
            <person name="Dima B."/>
            <person name="Sanchez-Garcia M."/>
            <person name="Sanchez-Ramirez S."/>
            <person name="Szollosi G.J."/>
            <person name="Szarkandi J.G."/>
            <person name="Papp V."/>
            <person name="Albert L."/>
            <person name="Andreopoulos W."/>
            <person name="Angelini C."/>
            <person name="Antonin V."/>
            <person name="Barry K.W."/>
            <person name="Bougher N.L."/>
            <person name="Buchanan P."/>
            <person name="Buyck B."/>
            <person name="Bense V."/>
            <person name="Catcheside P."/>
            <person name="Chovatia M."/>
            <person name="Cooper J."/>
            <person name="Damon W."/>
            <person name="Desjardin D."/>
            <person name="Finy P."/>
            <person name="Geml J."/>
            <person name="Haridas S."/>
            <person name="Hughes K."/>
            <person name="Justo A."/>
            <person name="Karasinski D."/>
            <person name="Kautmanova I."/>
            <person name="Kiss B."/>
            <person name="Kocsube S."/>
            <person name="Kotiranta H."/>
            <person name="LaButti K.M."/>
            <person name="Lechner B.E."/>
            <person name="Liimatainen K."/>
            <person name="Lipzen A."/>
            <person name="Lukacs Z."/>
            <person name="Mihaltcheva S."/>
            <person name="Morgado L.N."/>
            <person name="Niskanen T."/>
            <person name="Noordeloos M.E."/>
            <person name="Ohm R.A."/>
            <person name="Ortiz-Santana B."/>
            <person name="Ovrebo C."/>
            <person name="Racz N."/>
            <person name="Riley R."/>
            <person name="Savchenko A."/>
            <person name="Shiryaev A."/>
            <person name="Soop K."/>
            <person name="Spirin V."/>
            <person name="Szebenyi C."/>
            <person name="Tomsovsky M."/>
            <person name="Tulloss R.E."/>
            <person name="Uehling J."/>
            <person name="Grigoriev I.V."/>
            <person name="Vagvolgyi C."/>
            <person name="Papp T."/>
            <person name="Martin F.M."/>
            <person name="Miettinen O."/>
            <person name="Hibbett D.S."/>
            <person name="Nagy L.G."/>
        </authorList>
    </citation>
    <scope>NUCLEOTIDE SEQUENCE [LARGE SCALE GENOMIC DNA]</scope>
    <source>
        <strain evidence="9 10">HHB13444</strain>
    </source>
</reference>
<evidence type="ECO:0000313" key="10">
    <source>
        <dbReference type="Proteomes" id="UP000308197"/>
    </source>
</evidence>
<evidence type="ECO:0000256" key="4">
    <source>
        <dbReference type="ARBA" id="ARBA00022722"/>
    </source>
</evidence>
<keyword evidence="4" id="KW-0540">Nuclease</keyword>
<evidence type="ECO:0000256" key="6">
    <source>
        <dbReference type="ARBA" id="ARBA00022759"/>
    </source>
</evidence>
<dbReference type="PANTHER" id="PTHR10642:SF26">
    <property type="entry name" value="RIBONUCLEASE H1"/>
    <property type="match status" value="1"/>
</dbReference>
<dbReference type="InterPro" id="IPR036397">
    <property type="entry name" value="RNaseH_sf"/>
</dbReference>
<organism evidence="9 10">
    <name type="scientific">Polyporus arcularius HHB13444</name>
    <dbReference type="NCBI Taxonomy" id="1314778"/>
    <lineage>
        <taxon>Eukaryota</taxon>
        <taxon>Fungi</taxon>
        <taxon>Dikarya</taxon>
        <taxon>Basidiomycota</taxon>
        <taxon>Agaricomycotina</taxon>
        <taxon>Agaricomycetes</taxon>
        <taxon>Polyporales</taxon>
        <taxon>Polyporaceae</taxon>
        <taxon>Polyporus</taxon>
    </lineage>
</organism>
<keyword evidence="5" id="KW-0479">Metal-binding</keyword>
<proteinExistence type="inferred from homology"/>
<dbReference type="GO" id="GO:0046872">
    <property type="term" value="F:metal ion binding"/>
    <property type="evidence" value="ECO:0007669"/>
    <property type="project" value="UniProtKB-KW"/>
</dbReference>
<dbReference type="STRING" id="1314778.A0A5C3P7J9"/>
<dbReference type="EC" id="3.1.26.4" evidence="3"/>
<feature type="domain" description="RNase H type-1" evidence="8">
    <location>
        <begin position="1"/>
        <end position="99"/>
    </location>
</feature>
<evidence type="ECO:0000259" key="8">
    <source>
        <dbReference type="PROSITE" id="PS50879"/>
    </source>
</evidence>
<name>A0A5C3P7J9_9APHY</name>
<evidence type="ECO:0000256" key="1">
    <source>
        <dbReference type="ARBA" id="ARBA00000077"/>
    </source>
</evidence>
<keyword evidence="10" id="KW-1185">Reference proteome</keyword>
<evidence type="ECO:0000256" key="2">
    <source>
        <dbReference type="ARBA" id="ARBA00005300"/>
    </source>
</evidence>
<dbReference type="EMBL" id="ML211284">
    <property type="protein sequence ID" value="TFK84939.1"/>
    <property type="molecule type" value="Genomic_DNA"/>
</dbReference>
<dbReference type="SUPFAM" id="SSF53098">
    <property type="entry name" value="Ribonuclease H-like"/>
    <property type="match status" value="1"/>
</dbReference>
<dbReference type="InterPro" id="IPR050092">
    <property type="entry name" value="RNase_H"/>
</dbReference>
<evidence type="ECO:0000256" key="5">
    <source>
        <dbReference type="ARBA" id="ARBA00022723"/>
    </source>
</evidence>
<evidence type="ECO:0000256" key="3">
    <source>
        <dbReference type="ARBA" id="ARBA00012180"/>
    </source>
</evidence>
<dbReference type="InParanoid" id="A0A5C3P7J9"/>